<dbReference type="AlphaFoldDB" id="I0JL83"/>
<dbReference type="Proteomes" id="UP000007397">
    <property type="component" value="Chromosome"/>
</dbReference>
<dbReference type="KEGG" id="hhd:HBHAL_2557"/>
<reference evidence="1 2" key="1">
    <citation type="journal article" date="2013" name="Environ. Microbiol.">
        <title>Chloride and organic osmolytes: a hybrid strategy to cope with elevated salinities by the moderately halophilic, chloride-dependent bacterium Halobacillus halophilus.</title>
        <authorList>
            <person name="Saum S.H."/>
            <person name="Pfeiffer F."/>
            <person name="Palm P."/>
            <person name="Rampp M."/>
            <person name="Schuster S.C."/>
            <person name="Muller V."/>
            <person name="Oesterhelt D."/>
        </authorList>
    </citation>
    <scope>NUCLEOTIDE SEQUENCE [LARGE SCALE GENOMIC DNA]</scope>
    <source>
        <strain evidence="2">ATCC 35676 / DSM 2266 / JCM 20832 / KCTC 3685 / LMG 17431 / NBRC 102448 / NCIMB 2269</strain>
    </source>
</reference>
<keyword evidence="2" id="KW-1185">Reference proteome</keyword>
<organism evidence="1 2">
    <name type="scientific">Halobacillus halophilus (strain ATCC 35676 / DSM 2266 / JCM 20832 / KCTC 3685 / LMG 17431 / NBRC 102448 / NCIMB 2269)</name>
    <name type="common">Sporosarcina halophila</name>
    <dbReference type="NCBI Taxonomy" id="866895"/>
    <lineage>
        <taxon>Bacteria</taxon>
        <taxon>Bacillati</taxon>
        <taxon>Bacillota</taxon>
        <taxon>Bacilli</taxon>
        <taxon>Bacillales</taxon>
        <taxon>Bacillaceae</taxon>
        <taxon>Halobacillus</taxon>
    </lineage>
</organism>
<dbReference type="PATRIC" id="fig|866895.3.peg.1573"/>
<name>I0JL83_HALH3</name>
<dbReference type="EMBL" id="HE717023">
    <property type="protein sequence ID" value="CCG44903.1"/>
    <property type="molecule type" value="Genomic_DNA"/>
</dbReference>
<evidence type="ECO:0000313" key="1">
    <source>
        <dbReference type="EMBL" id="CCG44903.1"/>
    </source>
</evidence>
<evidence type="ECO:0000313" key="2">
    <source>
        <dbReference type="Proteomes" id="UP000007397"/>
    </source>
</evidence>
<gene>
    <name evidence="1" type="ordered locus">HBHAL_2557</name>
</gene>
<dbReference type="HOGENOM" id="CLU_3216977_0_0_9"/>
<accession>I0JL83</accession>
<sequence length="44" mass="5077">MRGIPSLNEMDIIKGLRFGKDYAQVEFPEVLLESNTYLFDKNLA</sequence>
<protein>
    <submittedName>
        <fullName evidence="1">Uncharacterized protein</fullName>
    </submittedName>
</protein>
<proteinExistence type="predicted"/>